<feature type="compositionally biased region" description="Pro residues" evidence="1">
    <location>
        <begin position="188"/>
        <end position="197"/>
    </location>
</feature>
<name>A0A7J6B2X2_AMEME</name>
<reference evidence="2 3" key="1">
    <citation type="submission" date="2020-02" db="EMBL/GenBank/DDBJ databases">
        <title>A chromosome-scale genome assembly of the black bullhead catfish (Ameiurus melas).</title>
        <authorList>
            <person name="Wen M."/>
            <person name="Zham M."/>
            <person name="Cabau C."/>
            <person name="Klopp C."/>
            <person name="Donnadieu C."/>
            <person name="Roques C."/>
            <person name="Bouchez O."/>
            <person name="Lampietro C."/>
            <person name="Jouanno E."/>
            <person name="Herpin A."/>
            <person name="Louis A."/>
            <person name="Berthelot C."/>
            <person name="Parey E."/>
            <person name="Roest-Crollius H."/>
            <person name="Braasch I."/>
            <person name="Postlethwait J."/>
            <person name="Robinson-Rechavi M."/>
            <person name="Echchiki A."/>
            <person name="Begum T."/>
            <person name="Montfort J."/>
            <person name="Schartl M."/>
            <person name="Bobe J."/>
            <person name="Guiguen Y."/>
        </authorList>
    </citation>
    <scope>NUCLEOTIDE SEQUENCE [LARGE SCALE GENOMIC DNA]</scope>
    <source>
        <strain evidence="2">M_S1</strain>
        <tissue evidence="2">Blood</tissue>
    </source>
</reference>
<comment type="caution">
    <text evidence="2">The sequence shown here is derived from an EMBL/GenBank/DDBJ whole genome shotgun (WGS) entry which is preliminary data.</text>
</comment>
<feature type="region of interest" description="Disordered" evidence="1">
    <location>
        <begin position="180"/>
        <end position="210"/>
    </location>
</feature>
<dbReference type="AlphaFoldDB" id="A0A7J6B2X2"/>
<dbReference type="Proteomes" id="UP000593565">
    <property type="component" value="Unassembled WGS sequence"/>
</dbReference>
<dbReference type="PANTHER" id="PTHR45532">
    <property type="entry name" value="WD REPEAT-CONTAINING PROTEIN 97"/>
    <property type="match status" value="1"/>
</dbReference>
<sequence>MLECLLERNQDLRSLQSGDTHSRTKLKSTPHTRREAFNRYIQLLYNPALQISIPDEDPFDLHAAFFPPKPPQLRPLTPPTLREGFFPNWSLARKPDATHTQEGVPSLPPTASLGFVPNSVLVRQIWPDEVLQNTVPSTPWTLRDEHTHRIEKRKGDTKDQCLYQEDDDEFSTTSIIHLIETSPETNSPTPPPHVTPPPEEHSREKPKYTLKPLKPLPPIKITKPLTPPKPAPPTVEHTPTPPLPHFLKQFLQEEWFHCMYPDPRCIPESLTLTEFCAQLLDFLKRCVMDQKLCVLKAIITLHTHNSLNNTHTIIHSLLDTLRNCLHKDMSDMEQRFAVELLNFLVCVNPHSYDITVEILILLADKELRLQGVAVCMLQALGVDEAQQWLRPQLESWDLEAHEHSEPRRCLRELAHDWLNSWTAKYKIHKSAGKKCAHLSLVISPSEILRYFCWVQKEAEIKPAAESRGRRDTVLLDTQPYRCGGRFIVWARQTP</sequence>
<keyword evidence="3" id="KW-1185">Reference proteome</keyword>
<evidence type="ECO:0000313" key="3">
    <source>
        <dbReference type="Proteomes" id="UP000593565"/>
    </source>
</evidence>
<dbReference type="SUPFAM" id="SSF48371">
    <property type="entry name" value="ARM repeat"/>
    <property type="match status" value="1"/>
</dbReference>
<dbReference type="InterPro" id="IPR016024">
    <property type="entry name" value="ARM-type_fold"/>
</dbReference>
<protein>
    <submittedName>
        <fullName evidence="2">Uncharacterized protein</fullName>
    </submittedName>
</protein>
<dbReference type="PANTHER" id="PTHR45532:SF1">
    <property type="entry name" value="WD REPEAT-CONTAINING PROTEIN 97"/>
    <property type="match status" value="1"/>
</dbReference>
<evidence type="ECO:0000313" key="2">
    <source>
        <dbReference type="EMBL" id="KAF4088719.1"/>
    </source>
</evidence>
<dbReference type="EMBL" id="JAAGNN010000005">
    <property type="protein sequence ID" value="KAF4088719.1"/>
    <property type="molecule type" value="Genomic_DNA"/>
</dbReference>
<accession>A0A7J6B2X2</accession>
<gene>
    <name evidence="2" type="ORF">AMELA_G00058040</name>
</gene>
<organism evidence="2 3">
    <name type="scientific">Ameiurus melas</name>
    <name type="common">Black bullhead</name>
    <name type="synonym">Silurus melas</name>
    <dbReference type="NCBI Taxonomy" id="219545"/>
    <lineage>
        <taxon>Eukaryota</taxon>
        <taxon>Metazoa</taxon>
        <taxon>Chordata</taxon>
        <taxon>Craniata</taxon>
        <taxon>Vertebrata</taxon>
        <taxon>Euteleostomi</taxon>
        <taxon>Actinopterygii</taxon>
        <taxon>Neopterygii</taxon>
        <taxon>Teleostei</taxon>
        <taxon>Ostariophysi</taxon>
        <taxon>Siluriformes</taxon>
        <taxon>Ictaluridae</taxon>
        <taxon>Ameiurus</taxon>
    </lineage>
</organism>
<proteinExistence type="predicted"/>
<evidence type="ECO:0000256" key="1">
    <source>
        <dbReference type="SAM" id="MobiDB-lite"/>
    </source>
</evidence>
<feature type="compositionally biased region" description="Basic and acidic residues" evidence="1">
    <location>
        <begin position="198"/>
        <end position="207"/>
    </location>
</feature>